<protein>
    <submittedName>
        <fullName evidence="2">Uncharacterized protein</fullName>
    </submittedName>
</protein>
<dbReference type="Proteomes" id="UP000027195">
    <property type="component" value="Unassembled WGS sequence"/>
</dbReference>
<feature type="region of interest" description="Disordered" evidence="1">
    <location>
        <begin position="220"/>
        <end position="251"/>
    </location>
</feature>
<feature type="region of interest" description="Disordered" evidence="1">
    <location>
        <begin position="1"/>
        <end position="25"/>
    </location>
</feature>
<dbReference type="AlphaFoldDB" id="A0A067MFI1"/>
<dbReference type="HOGENOM" id="CLU_1106957_0_0_1"/>
<dbReference type="EMBL" id="KL198043">
    <property type="protein sequence ID" value="KDQ13445.1"/>
    <property type="molecule type" value="Genomic_DNA"/>
</dbReference>
<dbReference type="OrthoDB" id="3247681at2759"/>
<evidence type="ECO:0000313" key="2">
    <source>
        <dbReference type="EMBL" id="KDQ13445.1"/>
    </source>
</evidence>
<proteinExistence type="predicted"/>
<accession>A0A067MFI1</accession>
<sequence>MASQGRAKRPSDVAAQVKTTRAEKERAYQADLRATLTGVTNDIERLAKTHRRPIKSVEQGVHVGGVLLRQQRKPNLWNAALSVASDLLGGTAARELGHQTDMEEMARELIDEYKSEDCSSETKDLIDSRLSTLAAAKTTPKVTPRAVQSDANHTLAHIDKAFEGLHARDSVEYVVFFSKGNLNDSIQPGYLASEKGEEFANRILGAAPSTIAQKLEAYSVIGQPGTKRKDKQNKGANKGGARDVIRDQLRP</sequence>
<gene>
    <name evidence="2" type="ORF">BOTBODRAFT_175464</name>
</gene>
<dbReference type="STRING" id="930990.A0A067MFI1"/>
<dbReference type="InParanoid" id="A0A067MFI1"/>
<evidence type="ECO:0000256" key="1">
    <source>
        <dbReference type="SAM" id="MobiDB-lite"/>
    </source>
</evidence>
<feature type="compositionally biased region" description="Basic and acidic residues" evidence="1">
    <location>
        <begin position="240"/>
        <end position="251"/>
    </location>
</feature>
<organism evidence="2 3">
    <name type="scientific">Botryobasidium botryosum (strain FD-172 SS1)</name>
    <dbReference type="NCBI Taxonomy" id="930990"/>
    <lineage>
        <taxon>Eukaryota</taxon>
        <taxon>Fungi</taxon>
        <taxon>Dikarya</taxon>
        <taxon>Basidiomycota</taxon>
        <taxon>Agaricomycotina</taxon>
        <taxon>Agaricomycetes</taxon>
        <taxon>Cantharellales</taxon>
        <taxon>Botryobasidiaceae</taxon>
        <taxon>Botryobasidium</taxon>
    </lineage>
</organism>
<keyword evidence="3" id="KW-1185">Reference proteome</keyword>
<reference evidence="3" key="1">
    <citation type="journal article" date="2014" name="Proc. Natl. Acad. Sci. U.S.A.">
        <title>Extensive sampling of basidiomycete genomes demonstrates inadequacy of the white-rot/brown-rot paradigm for wood decay fungi.</title>
        <authorList>
            <person name="Riley R."/>
            <person name="Salamov A.A."/>
            <person name="Brown D.W."/>
            <person name="Nagy L.G."/>
            <person name="Floudas D."/>
            <person name="Held B.W."/>
            <person name="Levasseur A."/>
            <person name="Lombard V."/>
            <person name="Morin E."/>
            <person name="Otillar R."/>
            <person name="Lindquist E.A."/>
            <person name="Sun H."/>
            <person name="LaButti K.M."/>
            <person name="Schmutz J."/>
            <person name="Jabbour D."/>
            <person name="Luo H."/>
            <person name="Baker S.E."/>
            <person name="Pisabarro A.G."/>
            <person name="Walton J.D."/>
            <person name="Blanchette R.A."/>
            <person name="Henrissat B."/>
            <person name="Martin F."/>
            <person name="Cullen D."/>
            <person name="Hibbett D.S."/>
            <person name="Grigoriev I.V."/>
        </authorList>
    </citation>
    <scope>NUCLEOTIDE SEQUENCE [LARGE SCALE GENOMIC DNA]</scope>
    <source>
        <strain evidence="3">FD-172 SS1</strain>
    </source>
</reference>
<name>A0A067MFI1_BOTB1</name>
<evidence type="ECO:0000313" key="3">
    <source>
        <dbReference type="Proteomes" id="UP000027195"/>
    </source>
</evidence>